<dbReference type="Proteomes" id="UP000091857">
    <property type="component" value="Chromosome 6"/>
</dbReference>
<dbReference type="Gene3D" id="3.60.10.10">
    <property type="entry name" value="Endonuclease/exonuclease/phosphatase"/>
    <property type="match status" value="1"/>
</dbReference>
<evidence type="ECO:0008006" key="4">
    <source>
        <dbReference type="Google" id="ProtNLM"/>
    </source>
</evidence>
<keyword evidence="1" id="KW-1133">Transmembrane helix</keyword>
<gene>
    <name evidence="2" type="ORF">MANES_06G022000v8</name>
</gene>
<dbReference type="InterPro" id="IPR036691">
    <property type="entry name" value="Endo/exonu/phosph_ase_sf"/>
</dbReference>
<protein>
    <recommendedName>
        <fullName evidence="4">Endonuclease/exonuclease/phosphatase domain-containing protein</fullName>
    </recommendedName>
</protein>
<evidence type="ECO:0000256" key="1">
    <source>
        <dbReference type="SAM" id="Phobius"/>
    </source>
</evidence>
<keyword evidence="1" id="KW-0472">Membrane</keyword>
<dbReference type="SUPFAM" id="SSF56219">
    <property type="entry name" value="DNase I-like"/>
    <property type="match status" value="1"/>
</dbReference>
<keyword evidence="3" id="KW-1185">Reference proteome</keyword>
<sequence>MVLMLLVLQGEFCIWNKNVVKVICKAKFQYWILLYCCFSSLNFNTFIAMVYAPCAEANKKCLWKSIAYELVHLVDPILLIGDFNQVLRPSERSSGHLSSTRVRNFKLLIDSLSLLGLILNGRKYTWRNSSFYSRIDGALVSNH</sequence>
<reference evidence="3" key="1">
    <citation type="journal article" date="2016" name="Nat. Biotechnol.">
        <title>Sequencing wild and cultivated cassava and related species reveals extensive interspecific hybridization and genetic diversity.</title>
        <authorList>
            <person name="Bredeson J.V."/>
            <person name="Lyons J.B."/>
            <person name="Prochnik S.E."/>
            <person name="Wu G.A."/>
            <person name="Ha C.M."/>
            <person name="Edsinger-Gonzales E."/>
            <person name="Grimwood J."/>
            <person name="Schmutz J."/>
            <person name="Rabbi I.Y."/>
            <person name="Egesi C."/>
            <person name="Nauluvula P."/>
            <person name="Lebot V."/>
            <person name="Ndunguru J."/>
            <person name="Mkamilo G."/>
            <person name="Bart R.S."/>
            <person name="Setter T.L."/>
            <person name="Gleadow R.M."/>
            <person name="Kulakow P."/>
            <person name="Ferguson M.E."/>
            <person name="Rounsley S."/>
            <person name="Rokhsar D.S."/>
        </authorList>
    </citation>
    <scope>NUCLEOTIDE SEQUENCE [LARGE SCALE GENOMIC DNA]</scope>
    <source>
        <strain evidence="3">cv. AM560-2</strain>
    </source>
</reference>
<evidence type="ECO:0000313" key="2">
    <source>
        <dbReference type="EMBL" id="OAY46722.1"/>
    </source>
</evidence>
<keyword evidence="1" id="KW-0812">Transmembrane</keyword>
<feature type="transmembrane region" description="Helical" evidence="1">
    <location>
        <begin position="30"/>
        <end position="52"/>
    </location>
</feature>
<organism evidence="2 3">
    <name type="scientific">Manihot esculenta</name>
    <name type="common">Cassava</name>
    <name type="synonym">Jatropha manihot</name>
    <dbReference type="NCBI Taxonomy" id="3983"/>
    <lineage>
        <taxon>Eukaryota</taxon>
        <taxon>Viridiplantae</taxon>
        <taxon>Streptophyta</taxon>
        <taxon>Embryophyta</taxon>
        <taxon>Tracheophyta</taxon>
        <taxon>Spermatophyta</taxon>
        <taxon>Magnoliopsida</taxon>
        <taxon>eudicotyledons</taxon>
        <taxon>Gunneridae</taxon>
        <taxon>Pentapetalae</taxon>
        <taxon>rosids</taxon>
        <taxon>fabids</taxon>
        <taxon>Malpighiales</taxon>
        <taxon>Euphorbiaceae</taxon>
        <taxon>Crotonoideae</taxon>
        <taxon>Manihoteae</taxon>
        <taxon>Manihot</taxon>
    </lineage>
</organism>
<evidence type="ECO:0000313" key="3">
    <source>
        <dbReference type="Proteomes" id="UP000091857"/>
    </source>
</evidence>
<comment type="caution">
    <text evidence="2">The sequence shown here is derived from an EMBL/GenBank/DDBJ whole genome shotgun (WGS) entry which is preliminary data.</text>
</comment>
<name>A0A2C9VM48_MANES</name>
<accession>A0A2C9VM48</accession>
<dbReference type="AlphaFoldDB" id="A0A2C9VM48"/>
<dbReference type="Gramene" id="Manes.06G022000.1.v8.1">
    <property type="protein sequence ID" value="Manes.06G022000.1.v8.1.CDS.1"/>
    <property type="gene ID" value="Manes.06G022000.v8.1"/>
</dbReference>
<dbReference type="EMBL" id="CM004392">
    <property type="protein sequence ID" value="OAY46722.1"/>
    <property type="molecule type" value="Genomic_DNA"/>
</dbReference>
<proteinExistence type="predicted"/>